<organism evidence="1 2">
    <name type="scientific">Octadecabacter arcticus 238</name>
    <dbReference type="NCBI Taxonomy" id="391616"/>
    <lineage>
        <taxon>Bacteria</taxon>
        <taxon>Pseudomonadati</taxon>
        <taxon>Pseudomonadota</taxon>
        <taxon>Alphaproteobacteria</taxon>
        <taxon>Rhodobacterales</taxon>
        <taxon>Roseobacteraceae</taxon>
        <taxon>Octadecabacter</taxon>
    </lineage>
</organism>
<protein>
    <submittedName>
        <fullName evidence="1">Uncharacterized protein</fullName>
    </submittedName>
</protein>
<name>M9RRE3_9RHOB</name>
<dbReference type="RefSeq" id="WP_015496020.1">
    <property type="nucleotide sequence ID" value="NC_020908.1"/>
</dbReference>
<dbReference type="HOGENOM" id="CLU_785006_0_0_5"/>
<dbReference type="InterPro" id="IPR009959">
    <property type="entry name" value="Cyclase_SnoaL-like"/>
</dbReference>
<evidence type="ECO:0000313" key="2">
    <source>
        <dbReference type="Proteomes" id="UP000004688"/>
    </source>
</evidence>
<dbReference type="eggNOG" id="COG3631">
    <property type="taxonomic scope" value="Bacteria"/>
</dbReference>
<dbReference type="EMBL" id="CP003742">
    <property type="protein sequence ID" value="AGI72981.1"/>
    <property type="molecule type" value="Genomic_DNA"/>
</dbReference>
<dbReference type="AlphaFoldDB" id="M9RRE3"/>
<dbReference type="KEGG" id="oar:OA238_c29690"/>
<reference evidence="1 2" key="1">
    <citation type="journal article" date="2013" name="PLoS ONE">
        <title>Poles Apart: Arctic and Antarctic Octadecabacter strains Share High Genome Plasticity and a New Type of Xanthorhodopsin.</title>
        <authorList>
            <person name="Vollmers J."/>
            <person name="Voget S."/>
            <person name="Dietrich S."/>
            <person name="Gollnow K."/>
            <person name="Smits M."/>
            <person name="Meyer K."/>
            <person name="Brinkhoff T."/>
            <person name="Simon M."/>
            <person name="Daniel R."/>
        </authorList>
    </citation>
    <scope>NUCLEOTIDE SEQUENCE [LARGE SCALE GENOMIC DNA]</scope>
    <source>
        <strain evidence="1 2">238</strain>
    </source>
</reference>
<gene>
    <name evidence="1" type="ORF">OA238_c29690</name>
</gene>
<evidence type="ECO:0000313" key="1">
    <source>
        <dbReference type="EMBL" id="AGI72981.1"/>
    </source>
</evidence>
<dbReference type="Gene3D" id="3.10.450.50">
    <property type="match status" value="2"/>
</dbReference>
<accession>M9RRE3</accession>
<dbReference type="STRING" id="391616.OA238_c29690"/>
<dbReference type="GO" id="GO:0030638">
    <property type="term" value="P:polyketide metabolic process"/>
    <property type="evidence" value="ECO:0007669"/>
    <property type="project" value="InterPro"/>
</dbReference>
<dbReference type="Pfam" id="PF07366">
    <property type="entry name" value="SnoaL"/>
    <property type="match status" value="1"/>
</dbReference>
<dbReference type="SUPFAM" id="SSF54427">
    <property type="entry name" value="NTF2-like"/>
    <property type="match status" value="2"/>
</dbReference>
<keyword evidence="2" id="KW-1185">Reference proteome</keyword>
<proteinExistence type="predicted"/>
<dbReference type="OrthoDB" id="1948945at2"/>
<sequence>MSDFQDEKAVVRAYQAAVDLADPDAAASAISAHVSNDYLWRGMHPFDIRRGAAEVAEVFWSPLKTALTSLTRREDIFMAGRNQMDDFQSVWVVSMGHLMGLHDASWLGIPATRKIAFLRYAEFCKVEDGKVVETAMFCDIPHLMIQAGVNPFPPQTAAHMVQPGPVTHSGLMNDVQAPAEGDKTLALINAMINDLGTWQSGLPLVDELARTWNDDMTWWGPAGIGSTYTIARYAEQHAGPFRASFTNRTGTGHLCRLAEGEFGGFFGWPNFSATATGGFMGLTPTGKAGEFRVVDIYRRGGEKLSENWVFIDLLHWLKGQGLDVLERLNASQ</sequence>
<dbReference type="Proteomes" id="UP000004688">
    <property type="component" value="Chromosome"/>
</dbReference>
<dbReference type="PANTHER" id="PTHR38436">
    <property type="entry name" value="POLYKETIDE CYCLASE SNOAL-LIKE DOMAIN"/>
    <property type="match status" value="1"/>
</dbReference>
<dbReference type="PANTHER" id="PTHR38436:SF1">
    <property type="entry name" value="ESTER CYCLASE"/>
    <property type="match status" value="1"/>
</dbReference>
<dbReference type="InterPro" id="IPR032710">
    <property type="entry name" value="NTF2-like_dom_sf"/>
</dbReference>